<keyword evidence="1" id="KW-1133">Transmembrane helix</keyword>
<organism evidence="2 3">
    <name type="scientific">Cytospora mali</name>
    <name type="common">Apple Valsa canker fungus</name>
    <name type="synonym">Valsa mali</name>
    <dbReference type="NCBI Taxonomy" id="578113"/>
    <lineage>
        <taxon>Eukaryota</taxon>
        <taxon>Fungi</taxon>
        <taxon>Dikarya</taxon>
        <taxon>Ascomycota</taxon>
        <taxon>Pezizomycotina</taxon>
        <taxon>Sordariomycetes</taxon>
        <taxon>Sordariomycetidae</taxon>
        <taxon>Diaporthales</taxon>
        <taxon>Cytosporaceae</taxon>
        <taxon>Cytospora</taxon>
    </lineage>
</organism>
<gene>
    <name evidence="2" type="ORF">VM1G_11963</name>
</gene>
<protein>
    <submittedName>
        <fullName evidence="2">Uncharacterized protein</fullName>
    </submittedName>
</protein>
<keyword evidence="1" id="KW-0472">Membrane</keyword>
<evidence type="ECO:0000313" key="3">
    <source>
        <dbReference type="Proteomes" id="UP000078559"/>
    </source>
</evidence>
<reference evidence="2" key="1">
    <citation type="submission" date="2014-12" db="EMBL/GenBank/DDBJ databases">
        <title>Genome Sequence of Valsa Canker Pathogens Uncovers a Specific Adaption of Colonization on Woody Bark.</title>
        <authorList>
            <person name="Yin Z."/>
            <person name="Liu H."/>
            <person name="Gao X."/>
            <person name="Li Z."/>
            <person name="Song N."/>
            <person name="Ke X."/>
            <person name="Dai Q."/>
            <person name="Wu Y."/>
            <person name="Sun Y."/>
            <person name="Xu J.-R."/>
            <person name="Kang Z.K."/>
            <person name="Wang L."/>
            <person name="Huang L."/>
        </authorList>
    </citation>
    <scope>NUCLEOTIDE SEQUENCE [LARGE SCALE GENOMIC DNA]</scope>
    <source>
        <strain evidence="2">03-8</strain>
    </source>
</reference>
<dbReference type="EMBL" id="CM003109">
    <property type="protein sequence ID" value="KUI74174.1"/>
    <property type="molecule type" value="Genomic_DNA"/>
</dbReference>
<dbReference type="Proteomes" id="UP000078559">
    <property type="component" value="Chromosome 12"/>
</dbReference>
<sequence length="295" mass="32921">MPLQLDVVSPQAADTSLRLLPQTIIMLAQPIPMPVIRKPYPLIITLHCRRLRRAYHLRLPILHDMNLHPIHVRNSQQLDLPTPLSRIPHLPDITLEVLLQEPSILVPVLADIPSRLPPHGLVPGLPVLPAQRYRPLLQLVRHRREQAVPVRPYLLLHQPVLLELVLHVLLLRPAVVRHVGCFLFRRYGSGLLLRGASGEPPHLFRKDSVHLLSPLCLVVVLYCRLVVVVVVFLAIAVEPPQLLGMSVLHDPLHLGALVVDALARLLGRVLLLVGHAPLQVLGFLAVPGLHLLEGF</sequence>
<dbReference type="AlphaFoldDB" id="A0A194WCP3"/>
<name>A0A194WCP3_CYTMA</name>
<feature type="transmembrane region" description="Helical" evidence="1">
    <location>
        <begin position="269"/>
        <end position="292"/>
    </location>
</feature>
<proteinExistence type="predicted"/>
<evidence type="ECO:0000313" key="2">
    <source>
        <dbReference type="EMBL" id="KUI74174.1"/>
    </source>
</evidence>
<evidence type="ECO:0000256" key="1">
    <source>
        <dbReference type="SAM" id="Phobius"/>
    </source>
</evidence>
<keyword evidence="3" id="KW-1185">Reference proteome</keyword>
<accession>A0A194WCP3</accession>
<feature type="transmembrane region" description="Helical" evidence="1">
    <location>
        <begin position="211"/>
        <end position="236"/>
    </location>
</feature>
<keyword evidence="1" id="KW-0812">Transmembrane</keyword>